<keyword evidence="6" id="KW-1185">Reference proteome</keyword>
<dbReference type="OrthoDB" id="544129at2759"/>
<evidence type="ECO:0000256" key="3">
    <source>
        <dbReference type="ARBA" id="ARBA00022737"/>
    </source>
</evidence>
<dbReference type="Gene3D" id="3.80.10.10">
    <property type="entry name" value="Ribonuclease Inhibitor"/>
    <property type="match status" value="1"/>
</dbReference>
<dbReference type="InterPro" id="IPR003591">
    <property type="entry name" value="Leu-rich_rpt_typical-subtyp"/>
</dbReference>
<feature type="transmembrane region" description="Helical" evidence="4">
    <location>
        <begin position="196"/>
        <end position="216"/>
    </location>
</feature>
<dbReference type="EMBL" id="SIDB01000003">
    <property type="protein sequence ID" value="KAI3434412.1"/>
    <property type="molecule type" value="Genomic_DNA"/>
</dbReference>
<accession>A0A9D4TTJ1</accession>
<dbReference type="PANTHER" id="PTHR48051:SF46">
    <property type="entry name" value="LEUCINE RICH REPEAT-CONTAINING DOMAIN PROTEIN"/>
    <property type="match status" value="1"/>
</dbReference>
<dbReference type="InterPro" id="IPR032675">
    <property type="entry name" value="LRR_dom_sf"/>
</dbReference>
<protein>
    <submittedName>
        <fullName evidence="5">Uncharacterized protein</fullName>
    </submittedName>
</protein>
<comment type="caution">
    <text evidence="5">The sequence shown here is derived from an EMBL/GenBank/DDBJ whole genome shotgun (WGS) entry which is preliminary data.</text>
</comment>
<name>A0A9D4TTJ1_CHLVU</name>
<dbReference type="GO" id="GO:0005930">
    <property type="term" value="C:axoneme"/>
    <property type="evidence" value="ECO:0007669"/>
    <property type="project" value="UniProtKB-SubCell"/>
</dbReference>
<comment type="subcellular location">
    <subcellularLocation>
        <location evidence="1">Cytoplasm</location>
        <location evidence="1">Cytoskeleton</location>
        <location evidence="1">Cilium axoneme</location>
    </subcellularLocation>
</comment>
<reference evidence="5" key="2">
    <citation type="submission" date="2020-11" db="EMBL/GenBank/DDBJ databases">
        <authorList>
            <person name="Cecchin M."/>
            <person name="Marcolungo L."/>
            <person name="Rossato M."/>
            <person name="Girolomoni L."/>
            <person name="Cosentino E."/>
            <person name="Cuine S."/>
            <person name="Li-Beisson Y."/>
            <person name="Delledonne M."/>
            <person name="Ballottari M."/>
        </authorList>
    </citation>
    <scope>NUCLEOTIDE SEQUENCE</scope>
    <source>
        <strain evidence="5">211/11P</strain>
        <tissue evidence="5">Whole cell</tissue>
    </source>
</reference>
<dbReference type="InterPro" id="IPR050216">
    <property type="entry name" value="LRR_domain-containing"/>
</dbReference>
<dbReference type="PANTHER" id="PTHR48051">
    <property type="match status" value="1"/>
</dbReference>
<organism evidence="5 6">
    <name type="scientific">Chlorella vulgaris</name>
    <name type="common">Green alga</name>
    <dbReference type="NCBI Taxonomy" id="3077"/>
    <lineage>
        <taxon>Eukaryota</taxon>
        <taxon>Viridiplantae</taxon>
        <taxon>Chlorophyta</taxon>
        <taxon>core chlorophytes</taxon>
        <taxon>Trebouxiophyceae</taxon>
        <taxon>Chlorellales</taxon>
        <taxon>Chlorellaceae</taxon>
        <taxon>Chlorella clade</taxon>
        <taxon>Chlorella</taxon>
    </lineage>
</organism>
<evidence type="ECO:0000256" key="4">
    <source>
        <dbReference type="SAM" id="Phobius"/>
    </source>
</evidence>
<evidence type="ECO:0000313" key="5">
    <source>
        <dbReference type="EMBL" id="KAI3434412.1"/>
    </source>
</evidence>
<gene>
    <name evidence="5" type="ORF">D9Q98_002490</name>
</gene>
<keyword evidence="2" id="KW-0433">Leucine-rich repeat</keyword>
<sequence>MHNSVVCANAPWAALQRLTDLGLWDCYLTAVPEQLSALTALTRLILRGNERLTSGWQHLLPLTQLQGLDLSWCNLTAVPEQVSALTALTRLDLSHSYELTGGWHHPLPLTRLLDLNLSSCGVTAVPQQLSALTALTRLDLCDNNISSGWHHLLPLTGLAHLTLSRAPVPAELATLLRLRISYMPPFQPFADHPEPWGLLFLLILWAICLAHAYGWLD</sequence>
<evidence type="ECO:0000313" key="6">
    <source>
        <dbReference type="Proteomes" id="UP001055712"/>
    </source>
</evidence>
<keyword evidence="4" id="KW-0472">Membrane</keyword>
<evidence type="ECO:0000256" key="2">
    <source>
        <dbReference type="ARBA" id="ARBA00022614"/>
    </source>
</evidence>
<dbReference type="AlphaFoldDB" id="A0A9D4TTJ1"/>
<evidence type="ECO:0000256" key="1">
    <source>
        <dbReference type="ARBA" id="ARBA00004430"/>
    </source>
</evidence>
<keyword evidence="3" id="KW-0677">Repeat</keyword>
<dbReference type="SMART" id="SM00369">
    <property type="entry name" value="LRR_TYP"/>
    <property type="match status" value="4"/>
</dbReference>
<keyword evidence="4" id="KW-1133">Transmembrane helix</keyword>
<keyword evidence="4" id="KW-0812">Transmembrane</keyword>
<proteinExistence type="predicted"/>
<reference evidence="5" key="1">
    <citation type="journal article" date="2019" name="Plant J.">
        <title>Chlorella vulgaris genome assembly and annotation reveals the molecular basis for metabolic acclimation to high light conditions.</title>
        <authorList>
            <person name="Cecchin M."/>
            <person name="Marcolungo L."/>
            <person name="Rossato M."/>
            <person name="Girolomoni L."/>
            <person name="Cosentino E."/>
            <person name="Cuine S."/>
            <person name="Li-Beisson Y."/>
            <person name="Delledonne M."/>
            <person name="Ballottari M."/>
        </authorList>
    </citation>
    <scope>NUCLEOTIDE SEQUENCE</scope>
    <source>
        <strain evidence="5">211/11P</strain>
    </source>
</reference>
<dbReference type="SUPFAM" id="SSF52047">
    <property type="entry name" value="RNI-like"/>
    <property type="match status" value="1"/>
</dbReference>
<dbReference type="Proteomes" id="UP001055712">
    <property type="component" value="Unassembled WGS sequence"/>
</dbReference>